<proteinExistence type="predicted"/>
<dbReference type="InterPro" id="IPR025348">
    <property type="entry name" value="DUF4252"/>
</dbReference>
<gene>
    <name evidence="2" type="ORF">Q764_06755</name>
</gene>
<keyword evidence="1" id="KW-0732">Signal</keyword>
<dbReference type="EMBL" id="JRLW01000008">
    <property type="protein sequence ID" value="KGO89468.1"/>
    <property type="molecule type" value="Genomic_DNA"/>
</dbReference>
<evidence type="ECO:0000313" key="2">
    <source>
        <dbReference type="EMBL" id="KGO89468.1"/>
    </source>
</evidence>
<comment type="caution">
    <text evidence="2">The sequence shown here is derived from an EMBL/GenBank/DDBJ whole genome shotgun (WGS) entry which is preliminary data.</text>
</comment>
<dbReference type="PROSITE" id="PS51257">
    <property type="entry name" value="PROKAR_LIPOPROTEIN"/>
    <property type="match status" value="1"/>
</dbReference>
<keyword evidence="3" id="KW-1185">Reference proteome</keyword>
<organism evidence="2 3">
    <name type="scientific">Flavobacterium suncheonense GH29-5 = DSM 17707</name>
    <dbReference type="NCBI Taxonomy" id="1121899"/>
    <lineage>
        <taxon>Bacteria</taxon>
        <taxon>Pseudomonadati</taxon>
        <taxon>Bacteroidota</taxon>
        <taxon>Flavobacteriia</taxon>
        <taxon>Flavobacteriales</taxon>
        <taxon>Flavobacteriaceae</taxon>
        <taxon>Flavobacterium</taxon>
    </lineage>
</organism>
<name>A0A0A2MDC4_9FLAO</name>
<evidence type="ECO:0008006" key="4">
    <source>
        <dbReference type="Google" id="ProtNLM"/>
    </source>
</evidence>
<feature type="chain" id="PRO_5002003047" description="DUF4252 domain-containing protein" evidence="1">
    <location>
        <begin position="18"/>
        <end position="180"/>
    </location>
</feature>
<reference evidence="2 3" key="1">
    <citation type="submission" date="2013-09" db="EMBL/GenBank/DDBJ databases">
        <authorList>
            <person name="Zeng Z."/>
            <person name="Chen C."/>
        </authorList>
    </citation>
    <scope>NUCLEOTIDE SEQUENCE [LARGE SCALE GENOMIC DNA]</scope>
    <source>
        <strain evidence="2 3">GH29-5</strain>
    </source>
</reference>
<dbReference type="AlphaFoldDB" id="A0A0A2MDC4"/>
<dbReference type="Proteomes" id="UP000030121">
    <property type="component" value="Unassembled WGS sequence"/>
</dbReference>
<dbReference type="OrthoDB" id="1143555at2"/>
<dbReference type="STRING" id="1121899.GCA_000430025_00473"/>
<accession>A0A0A2MDC4</accession>
<sequence>MKRLLFLMLVSAFLFTACEQKPTLQKYFVEKSESTGEGFTVLDVSPTILNLEKANLTTDEKEVLNAFEKVNILTLKADGKNGNAIQAEKEKIATILNDKKYESLIKVNLGKDGAEFKCVGKDEHIEEFILYGSKKENGLAVIRITGEDMNPTAVLKMLQLMQKSKIDVEQLQPLQELFKP</sequence>
<dbReference type="eggNOG" id="ENOG5032TIK">
    <property type="taxonomic scope" value="Bacteria"/>
</dbReference>
<evidence type="ECO:0000256" key="1">
    <source>
        <dbReference type="SAM" id="SignalP"/>
    </source>
</evidence>
<protein>
    <recommendedName>
        <fullName evidence="4">DUF4252 domain-containing protein</fullName>
    </recommendedName>
</protein>
<dbReference type="Pfam" id="PF14060">
    <property type="entry name" value="DUF4252"/>
    <property type="match status" value="1"/>
</dbReference>
<dbReference type="RefSeq" id="WP_026979266.1">
    <property type="nucleotide sequence ID" value="NZ_AUCZ01000003.1"/>
</dbReference>
<evidence type="ECO:0000313" key="3">
    <source>
        <dbReference type="Proteomes" id="UP000030121"/>
    </source>
</evidence>
<feature type="signal peptide" evidence="1">
    <location>
        <begin position="1"/>
        <end position="17"/>
    </location>
</feature>